<comment type="subcellular location">
    <subcellularLocation>
        <location evidence="1">Membrane</location>
    </subcellularLocation>
</comment>
<name>A0A7J9UX84_9MICO</name>
<evidence type="ECO:0000256" key="4">
    <source>
        <dbReference type="ARBA" id="ARBA00023136"/>
    </source>
</evidence>
<evidence type="ECO:0000256" key="1">
    <source>
        <dbReference type="ARBA" id="ARBA00004370"/>
    </source>
</evidence>
<dbReference type="EC" id="3.4.21.89" evidence="5"/>
<comment type="caution">
    <text evidence="9">The sequence shown here is derived from an EMBL/GenBank/DDBJ whole genome shotgun (WGS) entry which is preliminary data.</text>
</comment>
<dbReference type="GO" id="GO:0009003">
    <property type="term" value="F:signal peptidase activity"/>
    <property type="evidence" value="ECO:0007669"/>
    <property type="project" value="UniProtKB-EC"/>
</dbReference>
<keyword evidence="10" id="KW-1185">Reference proteome</keyword>
<evidence type="ECO:0000313" key="10">
    <source>
        <dbReference type="Proteomes" id="UP000429644"/>
    </source>
</evidence>
<dbReference type="NCBIfam" id="TIGR02228">
    <property type="entry name" value="sigpep_I_arch"/>
    <property type="match status" value="1"/>
</dbReference>
<sequence>MTSIARFTGNVVLWLVLAAVAALAAVMVLIPRVMGWVPLTILTGSMDPTIPAGSQVVVETVDGEADAAQLTIGDVITFMPHPDDPTLVTHRIVARTLSSDGTVSFTTQGDANNAPDEWTLTATQIRGVVEYHVPYAGYLATALDGSQKQTGVGLAAAALLAYAVVQLLGALRQHRRPAPVAAAGIDATAGTVTREAASTLDGVAPEPSGDHGVAPAAARPDDGAAAPAGTVDRDAGARTSSLRTPQERTSTRELADAA</sequence>
<keyword evidence="4 7" id="KW-0472">Membrane</keyword>
<protein>
    <recommendedName>
        <fullName evidence="5">Signal peptidase I</fullName>
        <ecNumber evidence="5">3.4.21.89</ecNumber>
    </recommendedName>
</protein>
<feature type="non-terminal residue" evidence="9">
    <location>
        <position position="1"/>
    </location>
</feature>
<evidence type="ECO:0000256" key="5">
    <source>
        <dbReference type="NCBIfam" id="TIGR02228"/>
    </source>
</evidence>
<evidence type="ECO:0000259" key="8">
    <source>
        <dbReference type="Pfam" id="PF10502"/>
    </source>
</evidence>
<evidence type="ECO:0000256" key="7">
    <source>
        <dbReference type="SAM" id="Phobius"/>
    </source>
</evidence>
<dbReference type="GO" id="GO:0004252">
    <property type="term" value="F:serine-type endopeptidase activity"/>
    <property type="evidence" value="ECO:0007669"/>
    <property type="project" value="UniProtKB-UniRule"/>
</dbReference>
<dbReference type="InterPro" id="IPR036286">
    <property type="entry name" value="LexA/Signal_pep-like_sf"/>
</dbReference>
<dbReference type="Proteomes" id="UP000429644">
    <property type="component" value="Unassembled WGS sequence"/>
</dbReference>
<evidence type="ECO:0000256" key="6">
    <source>
        <dbReference type="SAM" id="MobiDB-lite"/>
    </source>
</evidence>
<evidence type="ECO:0000256" key="2">
    <source>
        <dbReference type="ARBA" id="ARBA00022692"/>
    </source>
</evidence>
<dbReference type="RefSeq" id="WP_193314481.1">
    <property type="nucleotide sequence ID" value="NZ_BAAAOT010000008.1"/>
</dbReference>
<dbReference type="EMBL" id="WHPD01002420">
    <property type="protein sequence ID" value="MPV89236.1"/>
    <property type="molecule type" value="Genomic_DNA"/>
</dbReference>
<gene>
    <name evidence="9" type="ORF">GB882_11210</name>
</gene>
<dbReference type="InterPro" id="IPR019533">
    <property type="entry name" value="Peptidase_S26"/>
</dbReference>
<evidence type="ECO:0000256" key="3">
    <source>
        <dbReference type="ARBA" id="ARBA00022989"/>
    </source>
</evidence>
<dbReference type="SUPFAM" id="SSF51306">
    <property type="entry name" value="LexA/Signal peptidase"/>
    <property type="match status" value="1"/>
</dbReference>
<evidence type="ECO:0000313" key="9">
    <source>
        <dbReference type="EMBL" id="MPV89236.1"/>
    </source>
</evidence>
<proteinExistence type="predicted"/>
<dbReference type="GO" id="GO:0016020">
    <property type="term" value="C:membrane"/>
    <property type="evidence" value="ECO:0007669"/>
    <property type="project" value="UniProtKB-SubCell"/>
</dbReference>
<feature type="transmembrane region" description="Helical" evidence="7">
    <location>
        <begin position="12"/>
        <end position="30"/>
    </location>
</feature>
<keyword evidence="3 7" id="KW-1133">Transmembrane helix</keyword>
<dbReference type="InterPro" id="IPR001733">
    <property type="entry name" value="Peptidase_S26B"/>
</dbReference>
<feature type="region of interest" description="Disordered" evidence="6">
    <location>
        <begin position="201"/>
        <end position="258"/>
    </location>
</feature>
<dbReference type="GO" id="GO:0006465">
    <property type="term" value="P:signal peptide processing"/>
    <property type="evidence" value="ECO:0007669"/>
    <property type="project" value="UniProtKB-UniRule"/>
</dbReference>
<organism evidence="9 10">
    <name type="scientific">Georgenia ruanii</name>
    <dbReference type="NCBI Taxonomy" id="348442"/>
    <lineage>
        <taxon>Bacteria</taxon>
        <taxon>Bacillati</taxon>
        <taxon>Actinomycetota</taxon>
        <taxon>Actinomycetes</taxon>
        <taxon>Micrococcales</taxon>
        <taxon>Bogoriellaceae</taxon>
        <taxon>Georgenia</taxon>
    </lineage>
</organism>
<dbReference type="CDD" id="cd06530">
    <property type="entry name" value="S26_SPase_I"/>
    <property type="match status" value="1"/>
</dbReference>
<accession>A0A7J9UX84</accession>
<keyword evidence="9" id="KW-0378">Hydrolase</keyword>
<feature type="compositionally biased region" description="Basic and acidic residues" evidence="6">
    <location>
        <begin position="245"/>
        <end position="258"/>
    </location>
</feature>
<dbReference type="Pfam" id="PF10502">
    <property type="entry name" value="Peptidase_S26"/>
    <property type="match status" value="1"/>
</dbReference>
<dbReference type="AlphaFoldDB" id="A0A7J9UX84"/>
<feature type="domain" description="Peptidase S26" evidence="8">
    <location>
        <begin position="19"/>
        <end position="94"/>
    </location>
</feature>
<keyword evidence="2 7" id="KW-0812">Transmembrane</keyword>
<feature type="compositionally biased region" description="Low complexity" evidence="6">
    <location>
        <begin position="214"/>
        <end position="229"/>
    </location>
</feature>
<reference evidence="9 10" key="1">
    <citation type="submission" date="2019-10" db="EMBL/GenBank/DDBJ databases">
        <title>Georgenia wutianyii sp. nov. and Georgenia yuyongxinii sp. nov. isolated from plateau pika (Ochotona curzoniae) in the Qinghai-Tibet plateau of China.</title>
        <authorList>
            <person name="Tian Z."/>
        </authorList>
    </citation>
    <scope>NUCLEOTIDE SEQUENCE [LARGE SCALE GENOMIC DNA]</scope>
    <source>
        <strain evidence="9 10">JCM 15130</strain>
    </source>
</reference>